<evidence type="ECO:0000256" key="2">
    <source>
        <dbReference type="ARBA" id="ARBA00022475"/>
    </source>
</evidence>
<dbReference type="RefSeq" id="WP_091679720.1">
    <property type="nucleotide sequence ID" value="NZ_FOSN01000004.1"/>
</dbReference>
<reference evidence="7 8" key="1">
    <citation type="submission" date="2016-10" db="EMBL/GenBank/DDBJ databases">
        <authorList>
            <person name="de Groot N.N."/>
        </authorList>
    </citation>
    <scope>NUCLEOTIDE SEQUENCE [LARGE SCALE GENOMIC DNA]</scope>
    <source>
        <strain evidence="7 8">NE2</strain>
    </source>
</reference>
<keyword evidence="5 6" id="KW-0472">Membrane</keyword>
<keyword evidence="4 6" id="KW-1133">Transmembrane helix</keyword>
<dbReference type="AlphaFoldDB" id="A0A1I3XQW9"/>
<protein>
    <submittedName>
        <fullName evidence="7">Membrane protein involved in the export of O-antigen and teichoic acid</fullName>
    </submittedName>
</protein>
<evidence type="ECO:0000256" key="4">
    <source>
        <dbReference type="ARBA" id="ARBA00022989"/>
    </source>
</evidence>
<dbReference type="InterPro" id="IPR050833">
    <property type="entry name" value="Poly_Biosynth_Transport"/>
</dbReference>
<dbReference type="PANTHER" id="PTHR30250:SF11">
    <property type="entry name" value="O-ANTIGEN TRANSPORTER-RELATED"/>
    <property type="match status" value="1"/>
</dbReference>
<dbReference type="OrthoDB" id="9836614at2"/>
<feature type="transmembrane region" description="Helical" evidence="6">
    <location>
        <begin position="91"/>
        <end position="116"/>
    </location>
</feature>
<keyword evidence="8" id="KW-1185">Reference proteome</keyword>
<accession>A0A1I3XQW9</accession>
<proteinExistence type="predicted"/>
<evidence type="ECO:0000313" key="8">
    <source>
        <dbReference type="Proteomes" id="UP000198755"/>
    </source>
</evidence>
<feature type="transmembrane region" description="Helical" evidence="6">
    <location>
        <begin position="49"/>
        <end position="79"/>
    </location>
</feature>
<evidence type="ECO:0000313" key="7">
    <source>
        <dbReference type="EMBL" id="SFK21873.1"/>
    </source>
</evidence>
<evidence type="ECO:0000256" key="5">
    <source>
        <dbReference type="ARBA" id="ARBA00023136"/>
    </source>
</evidence>
<keyword evidence="3 6" id="KW-0812">Transmembrane</keyword>
<evidence type="ECO:0000256" key="3">
    <source>
        <dbReference type="ARBA" id="ARBA00022692"/>
    </source>
</evidence>
<evidence type="ECO:0000256" key="1">
    <source>
        <dbReference type="ARBA" id="ARBA00004651"/>
    </source>
</evidence>
<sequence>MIGSVARALRARAALLSDRFGREAGLVMLSRVLQNANGLLLSVLIVRRFGLAAAGTLTVAAVAVTVIALVGTFGLPYVFARMDAQMRVKNALGFAAALAVVPLSLPFLVALGALAAQTHEEMLVIVLLALGGPFFAQGNLLNSLQVLQGKAGDTVIAPVANSLGLAAAALFASSYILFAAILAAFRFGGVLVAFLRLERAPFDIPLFIRQAREGCRYLVGDSLNLGVDQITVLIVSYLMSRDDLGLFGLCRQILTVAETPGWSQMQAKYPTVVADPDGAMPELRRLMLRLGATCAVGAAVIAAPLGLMVFHLPRFVLFAPLILVSTPIRYLLSTYDLHLRAIGALGSVNRISLIRAALALAIVPAGAAIGGALGAILATVLHVSIACALTARASASFGPRAAPSFAEAGAAQ</sequence>
<comment type="subcellular location">
    <subcellularLocation>
        <location evidence="1">Cell membrane</location>
        <topology evidence="1">Multi-pass membrane protein</topology>
    </subcellularLocation>
</comment>
<dbReference type="Proteomes" id="UP000198755">
    <property type="component" value="Unassembled WGS sequence"/>
</dbReference>
<feature type="transmembrane region" description="Helical" evidence="6">
    <location>
        <begin position="290"/>
        <end position="309"/>
    </location>
</feature>
<feature type="transmembrane region" description="Helical" evidence="6">
    <location>
        <begin position="122"/>
        <end position="142"/>
    </location>
</feature>
<keyword evidence="2" id="KW-1003">Cell membrane</keyword>
<dbReference type="PANTHER" id="PTHR30250">
    <property type="entry name" value="PST FAMILY PREDICTED COLANIC ACID TRANSPORTER"/>
    <property type="match status" value="1"/>
</dbReference>
<dbReference type="EMBL" id="FOSN01000004">
    <property type="protein sequence ID" value="SFK21873.1"/>
    <property type="molecule type" value="Genomic_DNA"/>
</dbReference>
<evidence type="ECO:0000256" key="6">
    <source>
        <dbReference type="SAM" id="Phobius"/>
    </source>
</evidence>
<dbReference type="STRING" id="1612308.SAMN05444581_10414"/>
<name>A0A1I3XQW9_9HYPH</name>
<organism evidence="7 8">
    <name type="scientific">Methylocapsa palsarum</name>
    <dbReference type="NCBI Taxonomy" id="1612308"/>
    <lineage>
        <taxon>Bacteria</taxon>
        <taxon>Pseudomonadati</taxon>
        <taxon>Pseudomonadota</taxon>
        <taxon>Alphaproteobacteria</taxon>
        <taxon>Hyphomicrobiales</taxon>
        <taxon>Beijerinckiaceae</taxon>
        <taxon>Methylocapsa</taxon>
    </lineage>
</organism>
<feature type="transmembrane region" description="Helical" evidence="6">
    <location>
        <begin position="315"/>
        <end position="332"/>
    </location>
</feature>
<feature type="transmembrane region" description="Helical" evidence="6">
    <location>
        <begin position="353"/>
        <end position="381"/>
    </location>
</feature>
<dbReference type="GO" id="GO:0005886">
    <property type="term" value="C:plasma membrane"/>
    <property type="evidence" value="ECO:0007669"/>
    <property type="project" value="UniProtKB-SubCell"/>
</dbReference>
<gene>
    <name evidence="7" type="ORF">SAMN05444581_10414</name>
</gene>